<feature type="signal peptide" evidence="1">
    <location>
        <begin position="1"/>
        <end position="37"/>
    </location>
</feature>
<sequence length="256" mass="26813">MNRTRDIGKGRMSRWSTNAVTKVVAVAVTAALTGCLAANQPAVPRVSATTQVTVSAAAASPAPPTAASVEASFATAATVGLPGARSTTIPARGTSGEILICAPLTPLHGVARVQVPRRYATAGRELIVPGTGVFTQQGWILPDTAHATTLMRRITTRLNRCRYSGTADDPVTPAKKIRATSTTAAYATDSAGWRGHTIGQAVWVANKRTSVNVRVLVQRGPVLLALESIDYTTGKTEQALIESNFGRIVAVLTDTR</sequence>
<name>A0ABP7J2A2_9ACTN</name>
<keyword evidence="3" id="KW-1185">Reference proteome</keyword>
<feature type="chain" id="PRO_5046611227" description="Sensor domain-containing protein" evidence="1">
    <location>
        <begin position="38"/>
        <end position="256"/>
    </location>
</feature>
<dbReference type="Proteomes" id="UP001500888">
    <property type="component" value="Unassembled WGS sequence"/>
</dbReference>
<accession>A0ABP7J2A2</accession>
<keyword evidence="1" id="KW-0732">Signal</keyword>
<proteinExistence type="predicted"/>
<evidence type="ECO:0008006" key="4">
    <source>
        <dbReference type="Google" id="ProtNLM"/>
    </source>
</evidence>
<protein>
    <recommendedName>
        <fullName evidence="4">Sensor domain-containing protein</fullName>
    </recommendedName>
</protein>
<evidence type="ECO:0000313" key="3">
    <source>
        <dbReference type="Proteomes" id="UP001500888"/>
    </source>
</evidence>
<dbReference type="PROSITE" id="PS51257">
    <property type="entry name" value="PROKAR_LIPOPROTEIN"/>
    <property type="match status" value="1"/>
</dbReference>
<dbReference type="RefSeq" id="WP_344948089.1">
    <property type="nucleotide sequence ID" value="NZ_BAAAZR010000031.1"/>
</dbReference>
<dbReference type="EMBL" id="BAAAZR010000031">
    <property type="protein sequence ID" value="GAA3832052.1"/>
    <property type="molecule type" value="Genomic_DNA"/>
</dbReference>
<organism evidence="2 3">
    <name type="scientific">Sphaerisporangium flaviroseum</name>
    <dbReference type="NCBI Taxonomy" id="509199"/>
    <lineage>
        <taxon>Bacteria</taxon>
        <taxon>Bacillati</taxon>
        <taxon>Actinomycetota</taxon>
        <taxon>Actinomycetes</taxon>
        <taxon>Streptosporangiales</taxon>
        <taxon>Streptosporangiaceae</taxon>
        <taxon>Sphaerisporangium</taxon>
    </lineage>
</organism>
<comment type="caution">
    <text evidence="2">The sequence shown here is derived from an EMBL/GenBank/DDBJ whole genome shotgun (WGS) entry which is preliminary data.</text>
</comment>
<evidence type="ECO:0000313" key="2">
    <source>
        <dbReference type="EMBL" id="GAA3832052.1"/>
    </source>
</evidence>
<evidence type="ECO:0000256" key="1">
    <source>
        <dbReference type="SAM" id="SignalP"/>
    </source>
</evidence>
<reference evidence="3" key="1">
    <citation type="journal article" date="2019" name="Int. J. Syst. Evol. Microbiol.">
        <title>The Global Catalogue of Microorganisms (GCM) 10K type strain sequencing project: providing services to taxonomists for standard genome sequencing and annotation.</title>
        <authorList>
            <consortium name="The Broad Institute Genomics Platform"/>
            <consortium name="The Broad Institute Genome Sequencing Center for Infectious Disease"/>
            <person name="Wu L."/>
            <person name="Ma J."/>
        </authorList>
    </citation>
    <scope>NUCLEOTIDE SEQUENCE [LARGE SCALE GENOMIC DNA]</scope>
    <source>
        <strain evidence="3">JCM 16908</strain>
    </source>
</reference>
<gene>
    <name evidence="2" type="ORF">GCM10022226_61520</name>
</gene>